<feature type="non-terminal residue" evidence="2">
    <location>
        <position position="1"/>
    </location>
</feature>
<feature type="compositionally biased region" description="Polar residues" evidence="1">
    <location>
        <begin position="1"/>
        <end position="15"/>
    </location>
</feature>
<reference evidence="2" key="1">
    <citation type="submission" date="2022-08" db="EMBL/GenBank/DDBJ databases">
        <authorList>
            <person name="Kallberg Y."/>
            <person name="Tangrot J."/>
            <person name="Rosling A."/>
        </authorList>
    </citation>
    <scope>NUCLEOTIDE SEQUENCE</scope>
    <source>
        <strain evidence="2">Wild A</strain>
    </source>
</reference>
<organism evidence="2 3">
    <name type="scientific">Funneliformis geosporum</name>
    <dbReference type="NCBI Taxonomy" id="1117311"/>
    <lineage>
        <taxon>Eukaryota</taxon>
        <taxon>Fungi</taxon>
        <taxon>Fungi incertae sedis</taxon>
        <taxon>Mucoromycota</taxon>
        <taxon>Glomeromycotina</taxon>
        <taxon>Glomeromycetes</taxon>
        <taxon>Glomerales</taxon>
        <taxon>Glomeraceae</taxon>
        <taxon>Funneliformis</taxon>
    </lineage>
</organism>
<accession>A0A9W4SZG1</accession>
<comment type="caution">
    <text evidence="2">The sequence shown here is derived from an EMBL/GenBank/DDBJ whole genome shotgun (WGS) entry which is preliminary data.</text>
</comment>
<evidence type="ECO:0000256" key="1">
    <source>
        <dbReference type="SAM" id="MobiDB-lite"/>
    </source>
</evidence>
<evidence type="ECO:0000313" key="3">
    <source>
        <dbReference type="Proteomes" id="UP001153678"/>
    </source>
</evidence>
<gene>
    <name evidence="2" type="ORF">FWILDA_LOCUS12612</name>
</gene>
<feature type="region of interest" description="Disordered" evidence="1">
    <location>
        <begin position="1"/>
        <end position="30"/>
    </location>
</feature>
<dbReference type="EMBL" id="CAMKVN010004173">
    <property type="protein sequence ID" value="CAI2186509.1"/>
    <property type="molecule type" value="Genomic_DNA"/>
</dbReference>
<keyword evidence="3" id="KW-1185">Reference proteome</keyword>
<name>A0A9W4SZG1_9GLOM</name>
<dbReference type="Proteomes" id="UP001153678">
    <property type="component" value="Unassembled WGS sequence"/>
</dbReference>
<dbReference type="AlphaFoldDB" id="A0A9W4SZG1"/>
<protein>
    <submittedName>
        <fullName evidence="2">11033_t:CDS:1</fullName>
    </submittedName>
</protein>
<evidence type="ECO:0000313" key="2">
    <source>
        <dbReference type="EMBL" id="CAI2186509.1"/>
    </source>
</evidence>
<sequence>SSKAVTISKDLQTESLYIDDDENDNRNSTFNDYRSDNTIVANVTFSDSKTANLLTDFNAYRTPERQSDLFSSKTR</sequence>
<proteinExistence type="predicted"/>